<sequence length="69" mass="8034">MIAAMANYLRYDIYDHLELTEVNANSELRKLLMKTTSKSIIVTEDIDCSINLTNRKKPVGRNYQTNKRN</sequence>
<dbReference type="EMBL" id="DUZY01000007">
    <property type="protein sequence ID" value="DAD44284.1"/>
    <property type="molecule type" value="Genomic_DNA"/>
</dbReference>
<protein>
    <submittedName>
        <fullName evidence="1">Uncharacterized protein</fullName>
    </submittedName>
</protein>
<proteinExistence type="predicted"/>
<evidence type="ECO:0000313" key="1">
    <source>
        <dbReference type="EMBL" id="DAD44284.1"/>
    </source>
</evidence>
<gene>
    <name evidence="1" type="ORF">HUJ06_002514</name>
</gene>
<dbReference type="PANTHER" id="PTHR23070">
    <property type="entry name" value="BCS1 AAA-TYPE ATPASE"/>
    <property type="match status" value="1"/>
</dbReference>
<reference evidence="1 2" key="1">
    <citation type="journal article" date="2020" name="Mol. Biol. Evol.">
        <title>Distinct Expression and Methylation Patterns for Genes with Different Fates following a Single Whole-Genome Duplication in Flowering Plants.</title>
        <authorList>
            <person name="Shi T."/>
            <person name="Rahmani R.S."/>
            <person name="Gugger P.F."/>
            <person name="Wang M."/>
            <person name="Li H."/>
            <person name="Zhang Y."/>
            <person name="Li Z."/>
            <person name="Wang Q."/>
            <person name="Van de Peer Y."/>
            <person name="Marchal K."/>
            <person name="Chen J."/>
        </authorList>
    </citation>
    <scope>NUCLEOTIDE SEQUENCE [LARGE SCALE GENOMIC DNA]</scope>
    <source>
        <tissue evidence="1">Leaf</tissue>
    </source>
</reference>
<accession>A0A822ZDL2</accession>
<dbReference type="InterPro" id="IPR050747">
    <property type="entry name" value="Mitochondrial_chaperone_BCS1"/>
</dbReference>
<comment type="caution">
    <text evidence="1">The sequence shown here is derived from an EMBL/GenBank/DDBJ whole genome shotgun (WGS) entry which is preliminary data.</text>
</comment>
<dbReference type="Proteomes" id="UP000607653">
    <property type="component" value="Unassembled WGS sequence"/>
</dbReference>
<evidence type="ECO:0000313" key="2">
    <source>
        <dbReference type="Proteomes" id="UP000607653"/>
    </source>
</evidence>
<dbReference type="AlphaFoldDB" id="A0A822ZDL2"/>
<name>A0A822ZDL2_NELNU</name>
<keyword evidence="2" id="KW-1185">Reference proteome</keyword>
<organism evidence="1 2">
    <name type="scientific">Nelumbo nucifera</name>
    <name type="common">Sacred lotus</name>
    <dbReference type="NCBI Taxonomy" id="4432"/>
    <lineage>
        <taxon>Eukaryota</taxon>
        <taxon>Viridiplantae</taxon>
        <taxon>Streptophyta</taxon>
        <taxon>Embryophyta</taxon>
        <taxon>Tracheophyta</taxon>
        <taxon>Spermatophyta</taxon>
        <taxon>Magnoliopsida</taxon>
        <taxon>Proteales</taxon>
        <taxon>Nelumbonaceae</taxon>
        <taxon>Nelumbo</taxon>
    </lineage>
</organism>